<comment type="caution">
    <text evidence="1">The sequence shown here is derived from an EMBL/GenBank/DDBJ whole genome shotgun (WGS) entry which is preliminary data.</text>
</comment>
<feature type="non-terminal residue" evidence="1">
    <location>
        <position position="326"/>
    </location>
</feature>
<dbReference type="AlphaFoldDB" id="T0YWP1"/>
<feature type="non-terminal residue" evidence="1">
    <location>
        <position position="1"/>
    </location>
</feature>
<proteinExistence type="predicted"/>
<protein>
    <submittedName>
        <fullName evidence="1">Periplasmic protein</fullName>
    </submittedName>
</protein>
<evidence type="ECO:0000313" key="1">
    <source>
        <dbReference type="EMBL" id="EQD37463.1"/>
    </source>
</evidence>
<sequence length="326" mass="34924">KTQQVVTTGTGPTVQTAVDNALQLAIEEVNGTRVGGWLGPGAQPAVQLSEGATPDQIQAYAHWVASRTHGAVESFRIISQKRRALSKVTTEQSLRTAQGPSHDIGAVNASEEAGARAEAGSDLAEVGERGVVRGHWNKATGAQSLDYSSKQTELKANWEVKIAAEVTTYHEAPSAKRTRVVVALPDTQATQYQVGQHEVAASDLARQIRQSLENALTQSHRFTVLDQQDNADIDQEMAVIRSGQATVADTARLGQRLATDLIVVPTVVQFGYRPHVRHLIVSGRDLVWYTGGGQVDLRVVNATTGQLVLSQSFRNALPSTAPTTLG</sequence>
<dbReference type="Pfam" id="PF03783">
    <property type="entry name" value="CsgG"/>
    <property type="match status" value="1"/>
</dbReference>
<reference evidence="1" key="1">
    <citation type="submission" date="2013-08" db="EMBL/GenBank/DDBJ databases">
        <authorList>
            <person name="Mendez C."/>
            <person name="Richter M."/>
            <person name="Ferrer M."/>
            <person name="Sanchez J."/>
        </authorList>
    </citation>
    <scope>NUCLEOTIDE SEQUENCE</scope>
</reference>
<dbReference type="EMBL" id="AUZX01012914">
    <property type="protein sequence ID" value="EQD37463.1"/>
    <property type="molecule type" value="Genomic_DNA"/>
</dbReference>
<dbReference type="Gene3D" id="3.40.50.10610">
    <property type="entry name" value="ABC-type transport auxiliary lipoprotein component"/>
    <property type="match status" value="1"/>
</dbReference>
<gene>
    <name evidence="1" type="ORF">B1A_17553</name>
</gene>
<dbReference type="GO" id="GO:0030288">
    <property type="term" value="C:outer membrane-bounded periplasmic space"/>
    <property type="evidence" value="ECO:0007669"/>
    <property type="project" value="InterPro"/>
</dbReference>
<dbReference type="InterPro" id="IPR005534">
    <property type="entry name" value="Curli_assmbl/transp-comp_CsgG"/>
</dbReference>
<accession>T0YWP1</accession>
<organism evidence="1">
    <name type="scientific">mine drainage metagenome</name>
    <dbReference type="NCBI Taxonomy" id="410659"/>
    <lineage>
        <taxon>unclassified sequences</taxon>
        <taxon>metagenomes</taxon>
        <taxon>ecological metagenomes</taxon>
    </lineage>
</organism>
<name>T0YWP1_9ZZZZ</name>
<reference evidence="1" key="2">
    <citation type="journal article" date="2014" name="ISME J.">
        <title>Microbial stratification in low pH oxic and suboxic macroscopic growths along an acid mine drainage.</title>
        <authorList>
            <person name="Mendez-Garcia C."/>
            <person name="Mesa V."/>
            <person name="Sprenger R.R."/>
            <person name="Richter M."/>
            <person name="Diez M.S."/>
            <person name="Solano J."/>
            <person name="Bargiela R."/>
            <person name="Golyshina O.V."/>
            <person name="Manteca A."/>
            <person name="Ramos J.L."/>
            <person name="Gallego J.R."/>
            <person name="Llorente I."/>
            <person name="Martins Dos Santos V.A."/>
            <person name="Jensen O.N."/>
            <person name="Pelaez A.I."/>
            <person name="Sanchez J."/>
            <person name="Ferrer M."/>
        </authorList>
    </citation>
    <scope>NUCLEOTIDE SEQUENCE</scope>
</reference>